<dbReference type="RefSeq" id="WP_134116807.1">
    <property type="nucleotide sequence ID" value="NZ_SODF01000001.1"/>
</dbReference>
<dbReference type="InterPro" id="IPR012341">
    <property type="entry name" value="6hp_glycosidase-like_sf"/>
</dbReference>
<dbReference type="GO" id="GO:0008810">
    <property type="term" value="F:cellulase activity"/>
    <property type="evidence" value="ECO:0007669"/>
    <property type="project" value="InterPro"/>
</dbReference>
<gene>
    <name evidence="9" type="ORF">EV650_1589</name>
</gene>
<keyword evidence="5" id="KW-0624">Polysaccharide degradation</keyword>
<proteinExistence type="inferred from homology"/>
<evidence type="ECO:0000256" key="3">
    <source>
        <dbReference type="ARBA" id="ARBA00023277"/>
    </source>
</evidence>
<evidence type="ECO:0000259" key="8">
    <source>
        <dbReference type="Pfam" id="PF02927"/>
    </source>
</evidence>
<dbReference type="GO" id="GO:0000272">
    <property type="term" value="P:polysaccharide catabolic process"/>
    <property type="evidence" value="ECO:0007669"/>
    <property type="project" value="UniProtKB-KW"/>
</dbReference>
<dbReference type="Gene3D" id="1.50.10.10">
    <property type="match status" value="1"/>
</dbReference>
<dbReference type="InterPro" id="IPR014756">
    <property type="entry name" value="Ig_E-set"/>
</dbReference>
<dbReference type="Pfam" id="PF00759">
    <property type="entry name" value="Glyco_hydro_9"/>
    <property type="match status" value="1"/>
</dbReference>
<evidence type="ECO:0000313" key="10">
    <source>
        <dbReference type="Proteomes" id="UP000295447"/>
    </source>
</evidence>
<evidence type="ECO:0000256" key="5">
    <source>
        <dbReference type="ARBA" id="ARBA00023326"/>
    </source>
</evidence>
<evidence type="ECO:0000256" key="4">
    <source>
        <dbReference type="ARBA" id="ARBA00023295"/>
    </source>
</evidence>
<feature type="signal peptide" evidence="6">
    <location>
        <begin position="1"/>
        <end position="23"/>
    </location>
</feature>
<keyword evidence="6" id="KW-0732">Signal</keyword>
<dbReference type="SUPFAM" id="SSF81296">
    <property type="entry name" value="E set domains"/>
    <property type="match status" value="1"/>
</dbReference>
<dbReference type="Gene3D" id="2.60.40.10">
    <property type="entry name" value="Immunoglobulins"/>
    <property type="match status" value="1"/>
</dbReference>
<dbReference type="SUPFAM" id="SSF48208">
    <property type="entry name" value="Six-hairpin glycosidases"/>
    <property type="match status" value="1"/>
</dbReference>
<name>A0A4R7ZX70_9ACTN</name>
<organism evidence="9 10">
    <name type="scientific">Kribbella kalugense</name>
    <dbReference type="NCBI Taxonomy" id="2512221"/>
    <lineage>
        <taxon>Bacteria</taxon>
        <taxon>Bacillati</taxon>
        <taxon>Actinomycetota</taxon>
        <taxon>Actinomycetes</taxon>
        <taxon>Propionibacteriales</taxon>
        <taxon>Kribbellaceae</taxon>
        <taxon>Kribbella</taxon>
    </lineage>
</organism>
<evidence type="ECO:0000256" key="6">
    <source>
        <dbReference type="SAM" id="SignalP"/>
    </source>
</evidence>
<dbReference type="InterPro" id="IPR001701">
    <property type="entry name" value="Glyco_hydro_9"/>
</dbReference>
<protein>
    <submittedName>
        <fullName evidence="9">Cellulase-like Ig domain-containing protein</fullName>
    </submittedName>
</protein>
<evidence type="ECO:0000259" key="7">
    <source>
        <dbReference type="Pfam" id="PF00759"/>
    </source>
</evidence>
<dbReference type="CDD" id="cd02850">
    <property type="entry name" value="E_set_Cellulase_N"/>
    <property type="match status" value="1"/>
</dbReference>
<dbReference type="PANTHER" id="PTHR22298">
    <property type="entry name" value="ENDO-1,4-BETA-GLUCANASE"/>
    <property type="match status" value="1"/>
</dbReference>
<evidence type="ECO:0000256" key="2">
    <source>
        <dbReference type="ARBA" id="ARBA00022801"/>
    </source>
</evidence>
<evidence type="ECO:0000313" key="9">
    <source>
        <dbReference type="EMBL" id="TDW22743.1"/>
    </source>
</evidence>
<accession>A0A4R7ZX70</accession>
<dbReference type="InterPro" id="IPR008928">
    <property type="entry name" value="6-hairpin_glycosidase_sf"/>
</dbReference>
<feature type="domain" description="Cellulase Ig-like" evidence="8">
    <location>
        <begin position="28"/>
        <end position="109"/>
    </location>
</feature>
<dbReference type="Proteomes" id="UP000295447">
    <property type="component" value="Unassembled WGS sequence"/>
</dbReference>
<evidence type="ECO:0000256" key="1">
    <source>
        <dbReference type="ARBA" id="ARBA00007072"/>
    </source>
</evidence>
<dbReference type="OrthoDB" id="9758662at2"/>
<reference evidence="9 10" key="1">
    <citation type="submission" date="2019-03" db="EMBL/GenBank/DDBJ databases">
        <title>Genomic Encyclopedia of Type Strains, Phase III (KMG-III): the genomes of soil and plant-associated and newly described type strains.</title>
        <authorList>
            <person name="Whitman W."/>
        </authorList>
    </citation>
    <scope>NUCLEOTIDE SEQUENCE [LARGE SCALE GENOMIC DNA]</scope>
    <source>
        <strain evidence="9 10">VKM Ac-2570</strain>
    </source>
</reference>
<keyword evidence="10" id="KW-1185">Reference proteome</keyword>
<keyword evidence="2" id="KW-0378">Hydrolase</keyword>
<dbReference type="InterPro" id="IPR013783">
    <property type="entry name" value="Ig-like_fold"/>
</dbReference>
<dbReference type="EMBL" id="SODF01000001">
    <property type="protein sequence ID" value="TDW22743.1"/>
    <property type="molecule type" value="Genomic_DNA"/>
</dbReference>
<comment type="similarity">
    <text evidence="1">Belongs to the glycosyl hydrolase 9 (cellulase E) family.</text>
</comment>
<keyword evidence="4" id="KW-0326">Glycosidase</keyword>
<comment type="caution">
    <text evidence="9">The sequence shown here is derived from an EMBL/GenBank/DDBJ whole genome shotgun (WGS) entry which is preliminary data.</text>
</comment>
<sequence>MRSWRRFGALVVGLGLVVGPVSTAEAAQAGAVRVNQLGYGAFDSKAAYVLSRSVATRFQVVDRYGRRVLSGRVGKDVGEWNATYPHVYQLDLSALKVPGSYRLQVPGVASAAFEVRASSDRLLTSAKDKAVQFFTAQRDTAHRNDSKALVYETPTFVDPDSDQTVGELQRVGGPVDVTGGWYDAGDYLKFTHIAAYSESLLWASVRDKPDGKVLAEARHGLDWLDKMWDQRTRTLYIQVGVGAGNDTETYIGDHDIWRLPGVDDHLTDPSERFLRNRPVFRAAAPGKPISPNLAGRTAAAFALAAQVEPNRADARRHLATAAQIYAQAQTKNVGQLVTSLPFAFYPETAWRDDLELGATELALAARRLGDPRAGAWLKQAGYWASQYIQHEAGGDTLNLYDVSALAHADLIKAARTDRPLVRALAGDLQAQLEIGAARSAADPFRAGAQYAEFDAVPHTFGLATTARLYARATGDHRYDDFGQQQLDWAFGANAWGVSFMIGVGQNFERCPHHQIANITGRQLTGAVVNGPNSADLFTDGLDGYLDGMTHCPADASDSYAQYTGHDSRYVDDVRSWQTAEPADDFAAITVYALT</sequence>
<feature type="domain" description="Glycoside hydrolase family 9" evidence="7">
    <location>
        <begin position="125"/>
        <end position="593"/>
    </location>
</feature>
<feature type="chain" id="PRO_5039333367" evidence="6">
    <location>
        <begin position="24"/>
        <end position="594"/>
    </location>
</feature>
<dbReference type="Pfam" id="PF02927">
    <property type="entry name" value="CelD_N"/>
    <property type="match status" value="1"/>
</dbReference>
<keyword evidence="3" id="KW-0119">Carbohydrate metabolism</keyword>
<dbReference type="AlphaFoldDB" id="A0A4R7ZX70"/>
<dbReference type="InterPro" id="IPR004197">
    <property type="entry name" value="Cellulase_Ig-like"/>
</dbReference>